<dbReference type="Proteomes" id="UP001157134">
    <property type="component" value="Unassembled WGS sequence"/>
</dbReference>
<sequence length="113" mass="13206">MRKTDKKIDNQLRVLLTDVCESALEEVNGFEWLTHVVNYDDFPRSLKIICVFDTNTNLSDYLHAETKTYFHTSIKTALDKMDIKLKNLANHILFDTEENCDKQHNGNWAMRLG</sequence>
<accession>A0ABQ6HFN1</accession>
<protein>
    <recommendedName>
        <fullName evidence="3">Fis family transcriptional regulator</fullName>
    </recommendedName>
</protein>
<organism evidence="1 2">
    <name type="scientific">Thalassotalea loyana</name>
    <dbReference type="NCBI Taxonomy" id="280483"/>
    <lineage>
        <taxon>Bacteria</taxon>
        <taxon>Pseudomonadati</taxon>
        <taxon>Pseudomonadota</taxon>
        <taxon>Gammaproteobacteria</taxon>
        <taxon>Alteromonadales</taxon>
        <taxon>Colwelliaceae</taxon>
        <taxon>Thalassotalea</taxon>
    </lineage>
</organism>
<evidence type="ECO:0008006" key="3">
    <source>
        <dbReference type="Google" id="ProtNLM"/>
    </source>
</evidence>
<dbReference type="RefSeq" id="WP_284300423.1">
    <property type="nucleotide sequence ID" value="NZ_BSSV01000008.1"/>
</dbReference>
<name>A0ABQ6HFN1_9GAMM</name>
<reference evidence="1 2" key="1">
    <citation type="submission" date="2023-03" db="EMBL/GenBank/DDBJ databases">
        <title>Thalassotalea loyana LMG 22536T draft genome sequence.</title>
        <authorList>
            <person name="Sawabe T."/>
        </authorList>
    </citation>
    <scope>NUCLEOTIDE SEQUENCE [LARGE SCALE GENOMIC DNA]</scope>
    <source>
        <strain evidence="1 2">LMG 22536</strain>
    </source>
</reference>
<gene>
    <name evidence="1" type="ORF">tloyanaT_31590</name>
</gene>
<evidence type="ECO:0000313" key="2">
    <source>
        <dbReference type="Proteomes" id="UP001157134"/>
    </source>
</evidence>
<comment type="caution">
    <text evidence="1">The sequence shown here is derived from an EMBL/GenBank/DDBJ whole genome shotgun (WGS) entry which is preliminary data.</text>
</comment>
<dbReference type="EMBL" id="BSSV01000008">
    <property type="protein sequence ID" value="GLX86906.1"/>
    <property type="molecule type" value="Genomic_DNA"/>
</dbReference>
<keyword evidence="2" id="KW-1185">Reference proteome</keyword>
<evidence type="ECO:0000313" key="1">
    <source>
        <dbReference type="EMBL" id="GLX86906.1"/>
    </source>
</evidence>
<proteinExistence type="predicted"/>